<feature type="region of interest" description="Disordered" evidence="1">
    <location>
        <begin position="35"/>
        <end position="61"/>
    </location>
</feature>
<organism evidence="3 4">
    <name type="scientific">Nannocystis pusilla</name>
    <dbReference type="NCBI Taxonomy" id="889268"/>
    <lineage>
        <taxon>Bacteria</taxon>
        <taxon>Pseudomonadati</taxon>
        <taxon>Myxococcota</taxon>
        <taxon>Polyangia</taxon>
        <taxon>Nannocystales</taxon>
        <taxon>Nannocystaceae</taxon>
        <taxon>Nannocystis</taxon>
    </lineage>
</organism>
<protein>
    <recommendedName>
        <fullName evidence="5">Lipoprotein</fullName>
    </recommendedName>
</protein>
<dbReference type="EMBL" id="JAPNKE010000002">
    <property type="protein sequence ID" value="MCY1004344.1"/>
    <property type="molecule type" value="Genomic_DNA"/>
</dbReference>
<reference evidence="3" key="1">
    <citation type="submission" date="2022-11" db="EMBL/GenBank/DDBJ databases">
        <title>Minimal conservation of predation-associated metabolite biosynthetic gene clusters underscores biosynthetic potential of Myxococcota including descriptions for ten novel species: Archangium lansinium sp. nov., Myxococcus landrumus sp. nov., Nannocystis bai.</title>
        <authorList>
            <person name="Ahearne A."/>
            <person name="Stevens C."/>
            <person name="Phillips K."/>
        </authorList>
    </citation>
    <scope>NUCLEOTIDE SEQUENCE</scope>
    <source>
        <strain evidence="3">Na p29</strain>
    </source>
</reference>
<sequence length="133" mass="14340">MRFHTLLKTACLFTLLPLAACDGADLDAESLRVEQLAEEDVPPPPSAVRDAPADEDAEGISLDPSLEVADAGDPSAATCFTGQVQWQDNPSGSCGGCLINNAYPGQKYNRYYRTCQNGAWGSWQYYNSPCVDC</sequence>
<dbReference type="AlphaFoldDB" id="A0A9X3EJG6"/>
<dbReference type="RefSeq" id="WP_267765884.1">
    <property type="nucleotide sequence ID" value="NZ_JAPNKE010000002.1"/>
</dbReference>
<evidence type="ECO:0008006" key="5">
    <source>
        <dbReference type="Google" id="ProtNLM"/>
    </source>
</evidence>
<comment type="caution">
    <text evidence="3">The sequence shown here is derived from an EMBL/GenBank/DDBJ whole genome shotgun (WGS) entry which is preliminary data.</text>
</comment>
<keyword evidence="2" id="KW-0732">Signal</keyword>
<proteinExistence type="predicted"/>
<evidence type="ECO:0000256" key="2">
    <source>
        <dbReference type="SAM" id="SignalP"/>
    </source>
</evidence>
<keyword evidence="4" id="KW-1185">Reference proteome</keyword>
<dbReference type="Proteomes" id="UP001150924">
    <property type="component" value="Unassembled WGS sequence"/>
</dbReference>
<evidence type="ECO:0000256" key="1">
    <source>
        <dbReference type="SAM" id="MobiDB-lite"/>
    </source>
</evidence>
<name>A0A9X3EJG6_9BACT</name>
<accession>A0A9X3EJG6</accession>
<feature type="signal peptide" evidence="2">
    <location>
        <begin position="1"/>
        <end position="19"/>
    </location>
</feature>
<feature type="chain" id="PRO_5040798673" description="Lipoprotein" evidence="2">
    <location>
        <begin position="20"/>
        <end position="133"/>
    </location>
</feature>
<evidence type="ECO:0000313" key="3">
    <source>
        <dbReference type="EMBL" id="MCY1004344.1"/>
    </source>
</evidence>
<evidence type="ECO:0000313" key="4">
    <source>
        <dbReference type="Proteomes" id="UP001150924"/>
    </source>
</evidence>
<gene>
    <name evidence="3" type="ORF">OV079_01935</name>
</gene>